<dbReference type="GO" id="GO:0006747">
    <property type="term" value="P:FAD biosynthetic process"/>
    <property type="evidence" value="ECO:0007669"/>
    <property type="project" value="UniProtKB-UniPathway"/>
</dbReference>
<dbReference type="SUPFAM" id="SSF82114">
    <property type="entry name" value="Riboflavin kinase-like"/>
    <property type="match status" value="1"/>
</dbReference>
<dbReference type="InterPro" id="IPR015865">
    <property type="entry name" value="Riboflavin_kinase_bac/euk"/>
</dbReference>
<evidence type="ECO:0000256" key="1">
    <source>
        <dbReference type="ARBA" id="ARBA00004726"/>
    </source>
</evidence>
<dbReference type="Gene3D" id="3.40.50.620">
    <property type="entry name" value="HUPs"/>
    <property type="match status" value="1"/>
</dbReference>
<dbReference type="GO" id="GO:0008531">
    <property type="term" value="F:riboflavin kinase activity"/>
    <property type="evidence" value="ECO:0007669"/>
    <property type="project" value="UniProtKB-EC"/>
</dbReference>
<dbReference type="SMART" id="SM00904">
    <property type="entry name" value="Flavokinase"/>
    <property type="match status" value="1"/>
</dbReference>
<evidence type="ECO:0000256" key="9">
    <source>
        <dbReference type="ARBA" id="ARBA00022679"/>
    </source>
</evidence>
<dbReference type="NCBIfam" id="TIGR00083">
    <property type="entry name" value="ribF"/>
    <property type="match status" value="1"/>
</dbReference>
<feature type="domain" description="Riboflavin kinase" evidence="16">
    <location>
        <begin position="183"/>
        <end position="310"/>
    </location>
</feature>
<dbReference type="EMBL" id="UOGF01000077">
    <property type="protein sequence ID" value="VAX31591.1"/>
    <property type="molecule type" value="Genomic_DNA"/>
</dbReference>
<evidence type="ECO:0000256" key="4">
    <source>
        <dbReference type="ARBA" id="ARBA00012105"/>
    </source>
</evidence>
<protein>
    <recommendedName>
        <fullName evidence="6">Bifunctional riboflavin kinase/FMN adenylyltransferase</fullName>
        <ecNumber evidence="4">2.7.1.26</ecNumber>
        <ecNumber evidence="5">2.7.7.2</ecNumber>
    </recommendedName>
</protein>
<evidence type="ECO:0000256" key="13">
    <source>
        <dbReference type="ARBA" id="ARBA00022827"/>
    </source>
</evidence>
<evidence type="ECO:0000256" key="5">
    <source>
        <dbReference type="ARBA" id="ARBA00012393"/>
    </source>
</evidence>
<comment type="similarity">
    <text evidence="3">Belongs to the RibF family.</text>
</comment>
<dbReference type="GO" id="GO:0009398">
    <property type="term" value="P:FMN biosynthetic process"/>
    <property type="evidence" value="ECO:0007669"/>
    <property type="project" value="UniProtKB-UniPathway"/>
</dbReference>
<keyword evidence="14" id="KW-0067">ATP-binding</keyword>
<evidence type="ECO:0000313" key="17">
    <source>
        <dbReference type="EMBL" id="VAX31591.1"/>
    </source>
</evidence>
<dbReference type="CDD" id="cd02064">
    <property type="entry name" value="FAD_synthetase_N"/>
    <property type="match status" value="1"/>
</dbReference>
<dbReference type="GO" id="GO:0005524">
    <property type="term" value="F:ATP binding"/>
    <property type="evidence" value="ECO:0007669"/>
    <property type="project" value="UniProtKB-KW"/>
</dbReference>
<keyword evidence="12 17" id="KW-0418">Kinase</keyword>
<dbReference type="AlphaFoldDB" id="A0A3B1CYE7"/>
<evidence type="ECO:0000256" key="8">
    <source>
        <dbReference type="ARBA" id="ARBA00022643"/>
    </source>
</evidence>
<dbReference type="Pfam" id="PF01687">
    <property type="entry name" value="Flavokinase"/>
    <property type="match status" value="1"/>
</dbReference>
<dbReference type="SUPFAM" id="SSF52374">
    <property type="entry name" value="Nucleotidylyl transferase"/>
    <property type="match status" value="1"/>
</dbReference>
<keyword evidence="8" id="KW-0288">FMN</keyword>
<evidence type="ECO:0000256" key="15">
    <source>
        <dbReference type="ARBA" id="ARBA00023268"/>
    </source>
</evidence>
<evidence type="ECO:0000256" key="12">
    <source>
        <dbReference type="ARBA" id="ARBA00022777"/>
    </source>
</evidence>
<keyword evidence="15" id="KW-0511">Multifunctional enzyme</keyword>
<evidence type="ECO:0000259" key="16">
    <source>
        <dbReference type="SMART" id="SM00904"/>
    </source>
</evidence>
<dbReference type="InterPro" id="IPR014729">
    <property type="entry name" value="Rossmann-like_a/b/a_fold"/>
</dbReference>
<dbReference type="EC" id="2.7.7.2" evidence="5"/>
<evidence type="ECO:0000256" key="11">
    <source>
        <dbReference type="ARBA" id="ARBA00022741"/>
    </source>
</evidence>
<dbReference type="UniPathway" id="UPA00277">
    <property type="reaction ID" value="UER00407"/>
</dbReference>
<proteinExistence type="inferred from homology"/>
<dbReference type="FunFam" id="3.40.50.620:FF:000021">
    <property type="entry name" value="Riboflavin biosynthesis protein"/>
    <property type="match status" value="1"/>
</dbReference>
<keyword evidence="13" id="KW-0274">FAD</keyword>
<dbReference type="PANTHER" id="PTHR22749">
    <property type="entry name" value="RIBOFLAVIN KINASE/FMN ADENYLYLTRANSFERASE"/>
    <property type="match status" value="1"/>
</dbReference>
<comment type="pathway">
    <text evidence="1">Cofactor biosynthesis; FAD biosynthesis; FAD from FMN: step 1/1.</text>
</comment>
<dbReference type="GO" id="GO:0003919">
    <property type="term" value="F:FMN adenylyltransferase activity"/>
    <property type="evidence" value="ECO:0007669"/>
    <property type="project" value="UniProtKB-EC"/>
</dbReference>
<dbReference type="InterPro" id="IPR015864">
    <property type="entry name" value="FAD_synthase"/>
</dbReference>
<organism evidence="17">
    <name type="scientific">hydrothermal vent metagenome</name>
    <dbReference type="NCBI Taxonomy" id="652676"/>
    <lineage>
        <taxon>unclassified sequences</taxon>
        <taxon>metagenomes</taxon>
        <taxon>ecological metagenomes</taxon>
    </lineage>
</organism>
<dbReference type="UniPathway" id="UPA00276">
    <property type="reaction ID" value="UER00406"/>
</dbReference>
<accession>A0A3B1CYE7</accession>
<evidence type="ECO:0000256" key="2">
    <source>
        <dbReference type="ARBA" id="ARBA00005201"/>
    </source>
</evidence>
<comment type="pathway">
    <text evidence="2">Cofactor biosynthesis; FMN biosynthesis; FMN from riboflavin (ATP route): step 1/1.</text>
</comment>
<dbReference type="EC" id="2.7.1.26" evidence="4"/>
<keyword evidence="11" id="KW-0547">Nucleotide-binding</keyword>
<sequence>MKLLIGASNIKPNLDYPVVAIGNFDGVHLGHQAIIAETIERAKQNDGTAVVLTFEPHPRRHLNPEKTFKLLNTFQIKARLIEGFGIDVTYVTEFNKAFAELSPEGFAKKFLHEKIGCKEVVVGKNFRFGKDQKGTLDDLIRYGETLGFKVISPEPVKVEGYVVSSSEVRKQLMEGNVALAAKMLGRHYIVEGKVIRGDDRGAALGFPTANLRLPNELIPKEGIYAARADFLKTDGYGTKNCVVYIGSKPTFGQNTLSLEVHVLDFEKDLYEKRLRVALIDWVRGDERFESAEALSVQIQKDVDKTREILAR</sequence>
<dbReference type="NCBIfam" id="NF004160">
    <property type="entry name" value="PRK05627.1-3"/>
    <property type="match status" value="1"/>
</dbReference>
<keyword evidence="10 17" id="KW-0548">Nucleotidyltransferase</keyword>
<dbReference type="InterPro" id="IPR023465">
    <property type="entry name" value="Riboflavin_kinase_dom_sf"/>
</dbReference>
<dbReference type="InterPro" id="IPR002606">
    <property type="entry name" value="Riboflavin_kinase_bac"/>
</dbReference>
<keyword evidence="9 17" id="KW-0808">Transferase</keyword>
<evidence type="ECO:0000256" key="7">
    <source>
        <dbReference type="ARBA" id="ARBA00022630"/>
    </source>
</evidence>
<gene>
    <name evidence="17" type="ORF">MNBD_NITROSPIRAE01-1956</name>
</gene>
<evidence type="ECO:0000256" key="14">
    <source>
        <dbReference type="ARBA" id="ARBA00022840"/>
    </source>
</evidence>
<name>A0A3B1CYE7_9ZZZZ</name>
<dbReference type="GO" id="GO:0009231">
    <property type="term" value="P:riboflavin biosynthetic process"/>
    <property type="evidence" value="ECO:0007669"/>
    <property type="project" value="InterPro"/>
</dbReference>
<evidence type="ECO:0000256" key="3">
    <source>
        <dbReference type="ARBA" id="ARBA00010214"/>
    </source>
</evidence>
<evidence type="ECO:0000256" key="10">
    <source>
        <dbReference type="ARBA" id="ARBA00022695"/>
    </source>
</evidence>
<dbReference type="PIRSF" id="PIRSF004491">
    <property type="entry name" value="FAD_Synth"/>
    <property type="match status" value="1"/>
</dbReference>
<dbReference type="NCBIfam" id="NF004162">
    <property type="entry name" value="PRK05627.1-5"/>
    <property type="match status" value="1"/>
</dbReference>
<keyword evidence="7" id="KW-0285">Flavoprotein</keyword>
<dbReference type="Gene3D" id="2.40.30.30">
    <property type="entry name" value="Riboflavin kinase-like"/>
    <property type="match status" value="1"/>
</dbReference>
<dbReference type="Pfam" id="PF06574">
    <property type="entry name" value="FAD_syn"/>
    <property type="match status" value="1"/>
</dbReference>
<dbReference type="PANTHER" id="PTHR22749:SF6">
    <property type="entry name" value="RIBOFLAVIN KINASE"/>
    <property type="match status" value="1"/>
</dbReference>
<reference evidence="17" key="1">
    <citation type="submission" date="2018-06" db="EMBL/GenBank/DDBJ databases">
        <authorList>
            <person name="Zhirakovskaya E."/>
        </authorList>
    </citation>
    <scope>NUCLEOTIDE SEQUENCE</scope>
</reference>
<dbReference type="InterPro" id="IPR023468">
    <property type="entry name" value="Riboflavin_kinase"/>
</dbReference>
<evidence type="ECO:0000256" key="6">
    <source>
        <dbReference type="ARBA" id="ARBA00018483"/>
    </source>
</evidence>